<dbReference type="Proteomes" id="UP000321947">
    <property type="component" value="Unassembled WGS sequence"/>
</dbReference>
<evidence type="ECO:0000313" key="5">
    <source>
        <dbReference type="Proteomes" id="UP000321947"/>
    </source>
</evidence>
<reference evidence="4 5" key="1">
    <citation type="submission" date="2019-08" db="EMBL/GenBank/DDBJ databases">
        <title>Draft genome sequences of two oriental melons (Cucumis melo L. var makuwa).</title>
        <authorList>
            <person name="Kwon S.-Y."/>
        </authorList>
    </citation>
    <scope>NUCLEOTIDE SEQUENCE [LARGE SCALE GENOMIC DNA]</scope>
    <source>
        <strain evidence="5">cv. Chang Bougi</strain>
        <strain evidence="4">cv. SW 3</strain>
        <tissue evidence="3">Leaf</tissue>
    </source>
</reference>
<name>A0A5D3E4P7_CUCMM</name>
<evidence type="ECO:0000256" key="1">
    <source>
        <dbReference type="SAM" id="MobiDB-lite"/>
    </source>
</evidence>
<organism evidence="3 5">
    <name type="scientific">Cucumis melo var. makuwa</name>
    <name type="common">Oriental melon</name>
    <dbReference type="NCBI Taxonomy" id="1194695"/>
    <lineage>
        <taxon>Eukaryota</taxon>
        <taxon>Viridiplantae</taxon>
        <taxon>Streptophyta</taxon>
        <taxon>Embryophyta</taxon>
        <taxon>Tracheophyta</taxon>
        <taxon>Spermatophyta</taxon>
        <taxon>Magnoliopsida</taxon>
        <taxon>eudicotyledons</taxon>
        <taxon>Gunneridae</taxon>
        <taxon>Pentapetalae</taxon>
        <taxon>rosids</taxon>
        <taxon>fabids</taxon>
        <taxon>Cucurbitales</taxon>
        <taxon>Cucurbitaceae</taxon>
        <taxon>Benincaseae</taxon>
        <taxon>Cucumis</taxon>
    </lineage>
</organism>
<dbReference type="AlphaFoldDB" id="A0A5D3E4P7"/>
<accession>A0A5D3E4P7</accession>
<dbReference type="EMBL" id="SSTE01019907">
    <property type="protein sequence ID" value="KAA0035640.1"/>
    <property type="molecule type" value="Genomic_DNA"/>
</dbReference>
<keyword evidence="3" id="KW-0808">Transferase</keyword>
<evidence type="ECO:0000313" key="3">
    <source>
        <dbReference type="EMBL" id="TYK30902.1"/>
    </source>
</evidence>
<evidence type="ECO:0000313" key="4">
    <source>
        <dbReference type="Proteomes" id="UP000321393"/>
    </source>
</evidence>
<feature type="region of interest" description="Disordered" evidence="1">
    <location>
        <begin position="99"/>
        <end position="141"/>
    </location>
</feature>
<dbReference type="Proteomes" id="UP000321393">
    <property type="component" value="Unassembled WGS sequence"/>
</dbReference>
<feature type="compositionally biased region" description="Basic and acidic residues" evidence="1">
    <location>
        <begin position="100"/>
        <end position="118"/>
    </location>
</feature>
<proteinExistence type="predicted"/>
<evidence type="ECO:0000313" key="2">
    <source>
        <dbReference type="EMBL" id="KAA0035640.1"/>
    </source>
</evidence>
<protein>
    <submittedName>
        <fullName evidence="3">Wall-associated receptor kinase 2-like</fullName>
    </submittedName>
</protein>
<dbReference type="EMBL" id="SSTD01000141">
    <property type="protein sequence ID" value="TYK30902.1"/>
    <property type="molecule type" value="Genomic_DNA"/>
</dbReference>
<keyword evidence="3" id="KW-0675">Receptor</keyword>
<feature type="compositionally biased region" description="Acidic residues" evidence="1">
    <location>
        <begin position="119"/>
        <end position="132"/>
    </location>
</feature>
<keyword evidence="3" id="KW-0418">Kinase</keyword>
<comment type="caution">
    <text evidence="3">The sequence shown here is derived from an EMBL/GenBank/DDBJ whole genome shotgun (WGS) entry which is preliminary data.</text>
</comment>
<gene>
    <name evidence="3" type="ORF">E5676_scaffold455G001110</name>
    <name evidence="2" type="ORF">E6C27_scaffold285G003310</name>
</gene>
<sequence length="141" mass="16512">MRSSVVKNQRIRRRGSSAKPFFNVLRRRGRESTAFFKFFSRGVVVLRVLQHSSTEESWVDNVLRRRGPSSEGFFDERNSLAIQHRRWVVGLYQGDESVEVCERDPRKEEDENHGFGKEEEPDENYGSDEEEQSNEKEESGL</sequence>
<dbReference type="GO" id="GO:0016301">
    <property type="term" value="F:kinase activity"/>
    <property type="evidence" value="ECO:0007669"/>
    <property type="project" value="UniProtKB-KW"/>
</dbReference>